<keyword evidence="5 10" id="KW-0256">Endoplasmic reticulum</keyword>
<keyword evidence="7" id="KW-0472">Membrane</keyword>
<protein>
    <recommendedName>
        <fullName evidence="8 10">Man(5)GlcNAc(2)-PP-dolichol translocation protein RFT1</fullName>
    </recommendedName>
</protein>
<dbReference type="InterPro" id="IPR007594">
    <property type="entry name" value="RFT1"/>
</dbReference>
<dbReference type="HOGENOM" id="CLU_2874123_0_0_1"/>
<comment type="similarity">
    <text evidence="3 10">Belongs to the RFT1 family.</text>
</comment>
<evidence type="ECO:0000256" key="7">
    <source>
        <dbReference type="ARBA" id="ARBA00023136"/>
    </source>
</evidence>
<accession>A0A0C3K4B3</accession>
<evidence type="ECO:0000256" key="3">
    <source>
        <dbReference type="ARBA" id="ARBA00010288"/>
    </source>
</evidence>
<dbReference type="EMBL" id="KN823608">
    <property type="protein sequence ID" value="KIO16283.1"/>
    <property type="molecule type" value="Genomic_DNA"/>
</dbReference>
<feature type="non-terminal residue" evidence="12">
    <location>
        <position position="1"/>
    </location>
</feature>
<evidence type="ECO:0000256" key="8">
    <source>
        <dbReference type="ARBA" id="ARBA00044793"/>
    </source>
</evidence>
<comment type="pathway">
    <text evidence="2">Protein modification; protein glycosylation.</text>
</comment>
<reference evidence="12 13" key="1">
    <citation type="submission" date="2014-04" db="EMBL/GenBank/DDBJ databases">
        <authorList>
            <consortium name="DOE Joint Genome Institute"/>
            <person name="Kuo A."/>
            <person name="Girlanda M."/>
            <person name="Perotto S."/>
            <person name="Kohler A."/>
            <person name="Nagy L.G."/>
            <person name="Floudas D."/>
            <person name="Copeland A."/>
            <person name="Barry K.W."/>
            <person name="Cichocki N."/>
            <person name="Veneault-Fourrey C."/>
            <person name="LaButti K."/>
            <person name="Lindquist E.A."/>
            <person name="Lipzen A."/>
            <person name="Lundell T."/>
            <person name="Morin E."/>
            <person name="Murat C."/>
            <person name="Sun H."/>
            <person name="Tunlid A."/>
            <person name="Henrissat B."/>
            <person name="Grigoriev I.V."/>
            <person name="Hibbett D.S."/>
            <person name="Martin F."/>
            <person name="Nordberg H.P."/>
            <person name="Cantor M.N."/>
            <person name="Hua S.X."/>
        </authorList>
    </citation>
    <scope>NUCLEOTIDE SEQUENCE [LARGE SCALE GENOMIC DNA]</scope>
    <source>
        <strain evidence="12 13">MUT 4182</strain>
    </source>
</reference>
<keyword evidence="13" id="KW-1185">Reference proteome</keyword>
<dbReference type="AlphaFoldDB" id="A0A0C3K4B3"/>
<feature type="chain" id="PRO_5002166326" description="Man(5)GlcNAc(2)-PP-dolichol translocation protein RFT1" evidence="11">
    <location>
        <begin position="17"/>
        <end position="64"/>
    </location>
</feature>
<dbReference type="GO" id="GO:0005789">
    <property type="term" value="C:endoplasmic reticulum membrane"/>
    <property type="evidence" value="ECO:0007669"/>
    <property type="project" value="UniProtKB-SubCell"/>
</dbReference>
<dbReference type="PANTHER" id="PTHR13117:SF5">
    <property type="entry name" value="PROTEIN RFT1 HOMOLOG"/>
    <property type="match status" value="1"/>
</dbReference>
<feature type="non-terminal residue" evidence="12">
    <location>
        <position position="64"/>
    </location>
</feature>
<proteinExistence type="inferred from homology"/>
<evidence type="ECO:0000256" key="4">
    <source>
        <dbReference type="ARBA" id="ARBA00022692"/>
    </source>
</evidence>
<dbReference type="OrthoDB" id="9979195at2759"/>
<evidence type="ECO:0000313" key="12">
    <source>
        <dbReference type="EMBL" id="KIO16283.1"/>
    </source>
</evidence>
<evidence type="ECO:0000313" key="13">
    <source>
        <dbReference type="Proteomes" id="UP000054248"/>
    </source>
</evidence>
<keyword evidence="10" id="KW-0813">Transport</keyword>
<comment type="subcellular location">
    <subcellularLocation>
        <location evidence="1 10">Endoplasmic reticulum membrane</location>
        <topology evidence="1 10">Multi-pass membrane protein</topology>
    </subcellularLocation>
</comment>
<evidence type="ECO:0000256" key="5">
    <source>
        <dbReference type="ARBA" id="ARBA00022824"/>
    </source>
</evidence>
<organism evidence="12 13">
    <name type="scientific">Tulasnella calospora MUT 4182</name>
    <dbReference type="NCBI Taxonomy" id="1051891"/>
    <lineage>
        <taxon>Eukaryota</taxon>
        <taxon>Fungi</taxon>
        <taxon>Dikarya</taxon>
        <taxon>Basidiomycota</taxon>
        <taxon>Agaricomycotina</taxon>
        <taxon>Agaricomycetes</taxon>
        <taxon>Cantharellales</taxon>
        <taxon>Tulasnellaceae</taxon>
        <taxon>Tulasnella</taxon>
    </lineage>
</organism>
<comment type="function">
    <text evidence="9 10">Intramembrane glycolipid transporter that operates in the biosynthetic pathway of dolichol-linked oligosaccharides, the glycan precursors employed in protein asparagine (N)-glycosylation. The sequential addition of sugars to dolichol pyrophosphate produces dolichol-linked oligosaccharides containing fourteen sugars, including two GlcNAcs, nine mannoses and three glucoses. Once assembled, the oligosaccharide is transferred from the lipid to nascent proteins by oligosaccharyltransferases. The assembly of dolichol-linked oligosaccharides begins on the cytosolic side of the endoplasmic reticulum membrane and finishes in its lumen. RFT1 could mediate the translocation of the cytosolically oriented intermediate DolPP-GlcNAc2Man5, produced by ALG11, into the ER lumen where dolichol-linked oligosaccharides assembly continues. However, the intramembrane lipid transporter activity could not be confirmed in vitro.</text>
</comment>
<dbReference type="GO" id="GO:0034203">
    <property type="term" value="P:glycolipid translocation"/>
    <property type="evidence" value="ECO:0007669"/>
    <property type="project" value="TreeGrafter"/>
</dbReference>
<evidence type="ECO:0000256" key="9">
    <source>
        <dbReference type="ARBA" id="ARBA00045912"/>
    </source>
</evidence>
<evidence type="ECO:0000256" key="1">
    <source>
        <dbReference type="ARBA" id="ARBA00004477"/>
    </source>
</evidence>
<dbReference type="GO" id="GO:0006488">
    <property type="term" value="P:dolichol-linked oligosaccharide biosynthetic process"/>
    <property type="evidence" value="ECO:0007669"/>
    <property type="project" value="InterPro"/>
</dbReference>
<reference evidence="13" key="2">
    <citation type="submission" date="2015-01" db="EMBL/GenBank/DDBJ databases">
        <title>Evolutionary Origins and Diversification of the Mycorrhizal Mutualists.</title>
        <authorList>
            <consortium name="DOE Joint Genome Institute"/>
            <consortium name="Mycorrhizal Genomics Consortium"/>
            <person name="Kohler A."/>
            <person name="Kuo A."/>
            <person name="Nagy L.G."/>
            <person name="Floudas D."/>
            <person name="Copeland A."/>
            <person name="Barry K.W."/>
            <person name="Cichocki N."/>
            <person name="Veneault-Fourrey C."/>
            <person name="LaButti K."/>
            <person name="Lindquist E.A."/>
            <person name="Lipzen A."/>
            <person name="Lundell T."/>
            <person name="Morin E."/>
            <person name="Murat C."/>
            <person name="Riley R."/>
            <person name="Ohm R."/>
            <person name="Sun H."/>
            <person name="Tunlid A."/>
            <person name="Henrissat B."/>
            <person name="Grigoriev I.V."/>
            <person name="Hibbett D.S."/>
            <person name="Martin F."/>
        </authorList>
    </citation>
    <scope>NUCLEOTIDE SEQUENCE [LARGE SCALE GENOMIC DNA]</scope>
    <source>
        <strain evidence="13">MUT 4182</strain>
    </source>
</reference>
<name>A0A0C3K4B3_9AGAM</name>
<sequence length="64" mass="6819">SSLMLLQLLSRGVTFALNQALARLASPAVFGTASIQFELLSSTILFLSREGVRNALLRAKSDPG</sequence>
<keyword evidence="6" id="KW-1133">Transmembrane helix</keyword>
<evidence type="ECO:0000256" key="6">
    <source>
        <dbReference type="ARBA" id="ARBA00022989"/>
    </source>
</evidence>
<dbReference type="Pfam" id="PF04506">
    <property type="entry name" value="Rft-1"/>
    <property type="match status" value="1"/>
</dbReference>
<dbReference type="STRING" id="1051891.A0A0C3K4B3"/>
<evidence type="ECO:0000256" key="10">
    <source>
        <dbReference type="RuleBase" id="RU365067"/>
    </source>
</evidence>
<dbReference type="Proteomes" id="UP000054248">
    <property type="component" value="Unassembled WGS sequence"/>
</dbReference>
<evidence type="ECO:0000256" key="2">
    <source>
        <dbReference type="ARBA" id="ARBA00004922"/>
    </source>
</evidence>
<feature type="signal peptide" evidence="11">
    <location>
        <begin position="1"/>
        <end position="16"/>
    </location>
</feature>
<evidence type="ECO:0000256" key="11">
    <source>
        <dbReference type="SAM" id="SignalP"/>
    </source>
</evidence>
<keyword evidence="4" id="KW-0812">Transmembrane</keyword>
<dbReference type="PANTHER" id="PTHR13117">
    <property type="entry name" value="ENDOPLASMIC RETICULUM MULTISPAN TRANSMEMBRANE PROTEIN-RELATED"/>
    <property type="match status" value="1"/>
</dbReference>
<keyword evidence="11" id="KW-0732">Signal</keyword>
<gene>
    <name evidence="12" type="ORF">M407DRAFT_62105</name>
</gene>